<evidence type="ECO:0000256" key="6">
    <source>
        <dbReference type="SAM" id="MobiDB-lite"/>
    </source>
</evidence>
<dbReference type="Pfam" id="PF13360">
    <property type="entry name" value="PQQ_2"/>
    <property type="match status" value="2"/>
</dbReference>
<dbReference type="SUPFAM" id="SSF50998">
    <property type="entry name" value="Quinoprotein alcohol dehydrogenase-like"/>
    <property type="match status" value="1"/>
</dbReference>
<dbReference type="Proteomes" id="UP001499854">
    <property type="component" value="Unassembled WGS sequence"/>
</dbReference>
<evidence type="ECO:0000259" key="7">
    <source>
        <dbReference type="PROSITE" id="PS50011"/>
    </source>
</evidence>
<dbReference type="InterPro" id="IPR011009">
    <property type="entry name" value="Kinase-like_dom_sf"/>
</dbReference>
<dbReference type="InterPro" id="IPR000719">
    <property type="entry name" value="Prot_kinase_dom"/>
</dbReference>
<feature type="domain" description="Protein kinase" evidence="7">
    <location>
        <begin position="15"/>
        <end position="279"/>
    </location>
</feature>
<dbReference type="InterPro" id="IPR011047">
    <property type="entry name" value="Quinoprotein_ADH-like_sf"/>
</dbReference>
<dbReference type="PROSITE" id="PS00108">
    <property type="entry name" value="PROTEIN_KINASE_ST"/>
    <property type="match status" value="1"/>
</dbReference>
<dbReference type="SUPFAM" id="SSF56112">
    <property type="entry name" value="Protein kinase-like (PK-like)"/>
    <property type="match status" value="1"/>
</dbReference>
<accession>A0ABN2RP91</accession>
<dbReference type="PANTHER" id="PTHR43289">
    <property type="entry name" value="MITOGEN-ACTIVATED PROTEIN KINASE KINASE KINASE 20-RELATED"/>
    <property type="match status" value="1"/>
</dbReference>
<dbReference type="InterPro" id="IPR015943">
    <property type="entry name" value="WD40/YVTN_repeat-like_dom_sf"/>
</dbReference>
<feature type="compositionally biased region" description="Polar residues" evidence="6">
    <location>
        <begin position="478"/>
        <end position="487"/>
    </location>
</feature>
<dbReference type="PROSITE" id="PS00107">
    <property type="entry name" value="PROTEIN_KINASE_ATP"/>
    <property type="match status" value="1"/>
</dbReference>
<dbReference type="RefSeq" id="WP_344658118.1">
    <property type="nucleotide sequence ID" value="NZ_BAAAQM010000018.1"/>
</dbReference>
<reference evidence="8 9" key="1">
    <citation type="journal article" date="2019" name="Int. J. Syst. Evol. Microbiol.">
        <title>The Global Catalogue of Microorganisms (GCM) 10K type strain sequencing project: providing services to taxonomists for standard genome sequencing and annotation.</title>
        <authorList>
            <consortium name="The Broad Institute Genomics Platform"/>
            <consortium name="The Broad Institute Genome Sequencing Center for Infectious Disease"/>
            <person name="Wu L."/>
            <person name="Ma J."/>
        </authorList>
    </citation>
    <scope>NUCLEOTIDE SEQUENCE [LARGE SCALE GENOMIC DNA]</scope>
    <source>
        <strain evidence="8 9">JCM 16013</strain>
    </source>
</reference>
<name>A0ABN2RP91_9ACTN</name>
<dbReference type="Gene3D" id="2.130.10.10">
    <property type="entry name" value="YVTN repeat-like/Quinoprotein amine dehydrogenase"/>
    <property type="match status" value="1"/>
</dbReference>
<evidence type="ECO:0000313" key="8">
    <source>
        <dbReference type="EMBL" id="GAA1972568.1"/>
    </source>
</evidence>
<comment type="caution">
    <text evidence="8">The sequence shown here is derived from an EMBL/GenBank/DDBJ whole genome shotgun (WGS) entry which is preliminary data.</text>
</comment>
<evidence type="ECO:0000313" key="9">
    <source>
        <dbReference type="Proteomes" id="UP001499854"/>
    </source>
</evidence>
<keyword evidence="4 5" id="KW-0067">ATP-binding</keyword>
<evidence type="ECO:0000256" key="1">
    <source>
        <dbReference type="ARBA" id="ARBA00022679"/>
    </source>
</evidence>
<sequence>MEKLIPGDPERVGPYTLLGRLGAGGMGAVYLGRSGAGRTVAVKVVIAELARDDGFRARFRAEVAAARSVRGAFTAPVVDADPDADPPWMATAFVPGVPLSAAVAAYGPLPERTVSVLAAGIAEALVSVHAAGLVHRDLKPGNVLLAADGPHVIDFGIASAVDAAAAAGLTATGTIVGSPAFMSPEQALGRQVTPASDVFSLGGTLVYAATGRAPFGSGPAPEQVQRVASGTPDLSGVPAALMEMVAACFAKDPAARATPQQIIDFVARTAPPTEGGAWLPAAVLAGVDAAAAVITTGAGGDGDPNGPTAALPVATPVWPGSGPGSASGSVSGSGSGPADPYPSTAATPLPMGVPPGSPAAPGFPAPSDIPAPTVPAVPTVPDPTLADPGRRKVLLALAGGAAVVVAGGGIAAALSGGGKHPSADPGGSGPTSPSPSGSATASGAAATPGDASSSGTSATDGASATPSDTAFETPSLPAETTPSTVTGVTKPWVPPGPLPAPAGKPGVLDGPAAQPLWTQPVDGSDRVNTMAYANGLAILGKVDTGIVAVDRAGKQVWQNKDLIGGAGAGLGATADGLVFLVVGGEDTISNIAALDTTTGKTKWNVPLPDKKWLAPSIRGVLGSAVFVVGSADMGKNADFVWALDRATGKTLWSQTGPEYKNLLIPSIGTQVMVVGGAADNPDFTVYTLALKDGSQVWKHHTENGSDYEVDHPEQVCYAADRYVFMQNSMTPSFFGVYPTSGELAWEVHLPKSGGVPDTLLAVLTGPGGDIVLGLGRHGMYAADAKTQKMLWAVLPPTGTGNTFDNFGALPLQTADGHAYGMTSNGTLYAVDIATGRVRWKYDDPSFSNGLDACWLAVPGGVLTSTQTTMTALPVAGT</sequence>
<dbReference type="PANTHER" id="PTHR43289:SF34">
    <property type="entry name" value="SERINE_THREONINE-PROTEIN KINASE YBDM-RELATED"/>
    <property type="match status" value="1"/>
</dbReference>
<dbReference type="PROSITE" id="PS50011">
    <property type="entry name" value="PROTEIN_KINASE_DOM"/>
    <property type="match status" value="1"/>
</dbReference>
<feature type="region of interest" description="Disordered" evidence="6">
    <location>
        <begin position="298"/>
        <end position="383"/>
    </location>
</feature>
<keyword evidence="2 5" id="KW-0547">Nucleotide-binding</keyword>
<dbReference type="EMBL" id="BAAAQM010000018">
    <property type="protein sequence ID" value="GAA1972568.1"/>
    <property type="molecule type" value="Genomic_DNA"/>
</dbReference>
<organism evidence="8 9">
    <name type="scientific">Catenulispora subtropica</name>
    <dbReference type="NCBI Taxonomy" id="450798"/>
    <lineage>
        <taxon>Bacteria</taxon>
        <taxon>Bacillati</taxon>
        <taxon>Actinomycetota</taxon>
        <taxon>Actinomycetes</taxon>
        <taxon>Catenulisporales</taxon>
        <taxon>Catenulisporaceae</taxon>
        <taxon>Catenulispora</taxon>
    </lineage>
</organism>
<dbReference type="InterPro" id="IPR018391">
    <property type="entry name" value="PQQ_b-propeller_rpt"/>
</dbReference>
<feature type="region of interest" description="Disordered" evidence="6">
    <location>
        <begin position="415"/>
        <end position="521"/>
    </location>
</feature>
<dbReference type="Pfam" id="PF00069">
    <property type="entry name" value="Pkinase"/>
    <property type="match status" value="1"/>
</dbReference>
<keyword evidence="1" id="KW-0808">Transferase</keyword>
<feature type="compositionally biased region" description="Pro residues" evidence="6">
    <location>
        <begin position="492"/>
        <end position="502"/>
    </location>
</feature>
<keyword evidence="3" id="KW-0418">Kinase</keyword>
<dbReference type="SMART" id="SM00220">
    <property type="entry name" value="S_TKc"/>
    <property type="match status" value="1"/>
</dbReference>
<protein>
    <recommendedName>
        <fullName evidence="7">Protein kinase domain-containing protein</fullName>
    </recommendedName>
</protein>
<feature type="compositionally biased region" description="Pro residues" evidence="6">
    <location>
        <begin position="351"/>
        <end position="381"/>
    </location>
</feature>
<proteinExistence type="predicted"/>
<evidence type="ECO:0000256" key="5">
    <source>
        <dbReference type="PROSITE-ProRule" id="PRU10141"/>
    </source>
</evidence>
<feature type="compositionally biased region" description="Gly residues" evidence="6">
    <location>
        <begin position="321"/>
        <end position="335"/>
    </location>
</feature>
<dbReference type="InterPro" id="IPR002372">
    <property type="entry name" value="PQQ_rpt_dom"/>
</dbReference>
<evidence type="ECO:0000256" key="3">
    <source>
        <dbReference type="ARBA" id="ARBA00022777"/>
    </source>
</evidence>
<dbReference type="Gene3D" id="1.10.510.10">
    <property type="entry name" value="Transferase(Phosphotransferase) domain 1"/>
    <property type="match status" value="1"/>
</dbReference>
<evidence type="ECO:0000256" key="2">
    <source>
        <dbReference type="ARBA" id="ARBA00022741"/>
    </source>
</evidence>
<dbReference type="InterPro" id="IPR017441">
    <property type="entry name" value="Protein_kinase_ATP_BS"/>
</dbReference>
<evidence type="ECO:0000256" key="4">
    <source>
        <dbReference type="ARBA" id="ARBA00022840"/>
    </source>
</evidence>
<keyword evidence="9" id="KW-1185">Reference proteome</keyword>
<dbReference type="Gene3D" id="3.30.200.20">
    <property type="entry name" value="Phosphorylase Kinase, domain 1"/>
    <property type="match status" value="1"/>
</dbReference>
<gene>
    <name evidence="8" type="ORF">GCM10009838_35250</name>
</gene>
<feature type="binding site" evidence="5">
    <location>
        <position position="43"/>
    </location>
    <ligand>
        <name>ATP</name>
        <dbReference type="ChEBI" id="CHEBI:30616"/>
    </ligand>
</feature>
<dbReference type="CDD" id="cd14014">
    <property type="entry name" value="STKc_PknB_like"/>
    <property type="match status" value="1"/>
</dbReference>
<dbReference type="SMART" id="SM00564">
    <property type="entry name" value="PQQ"/>
    <property type="match status" value="6"/>
</dbReference>
<dbReference type="Gene3D" id="2.40.128.630">
    <property type="match status" value="1"/>
</dbReference>
<dbReference type="InterPro" id="IPR008271">
    <property type="entry name" value="Ser/Thr_kinase_AS"/>
</dbReference>
<feature type="compositionally biased region" description="Low complexity" evidence="6">
    <location>
        <begin position="430"/>
        <end position="470"/>
    </location>
</feature>